<dbReference type="PANTHER" id="PTHR42731:SF1">
    <property type="entry name" value="RADICAL SAM DOMAIN PROTEIN"/>
    <property type="match status" value="1"/>
</dbReference>
<dbReference type="Pfam" id="PF04055">
    <property type="entry name" value="Radical_SAM"/>
    <property type="match status" value="1"/>
</dbReference>
<gene>
    <name evidence="2" type="ORF">ASZ90_006197</name>
</gene>
<dbReference type="InterPro" id="IPR018768">
    <property type="entry name" value="DUF2344"/>
</dbReference>
<proteinExistence type="predicted"/>
<dbReference type="NCBIfam" id="TIGR03936">
    <property type="entry name" value="sam_1_link_chp"/>
    <property type="match status" value="1"/>
</dbReference>
<protein>
    <submittedName>
        <fullName evidence="2">Fe-s oxidoreductase</fullName>
    </submittedName>
</protein>
<evidence type="ECO:0000313" key="2">
    <source>
        <dbReference type="EMBL" id="KUG23985.1"/>
    </source>
</evidence>
<dbReference type="InterPro" id="IPR007197">
    <property type="entry name" value="rSAM"/>
</dbReference>
<dbReference type="InterPro" id="IPR006638">
    <property type="entry name" value="Elp3/MiaA/NifB-like_rSAM"/>
</dbReference>
<dbReference type="CDD" id="cd01335">
    <property type="entry name" value="Radical_SAM"/>
    <property type="match status" value="1"/>
</dbReference>
<dbReference type="GO" id="GO:0051536">
    <property type="term" value="F:iron-sulfur cluster binding"/>
    <property type="evidence" value="ECO:0007669"/>
    <property type="project" value="InterPro"/>
</dbReference>
<evidence type="ECO:0000259" key="1">
    <source>
        <dbReference type="PROSITE" id="PS51918"/>
    </source>
</evidence>
<dbReference type="SFLD" id="SFLDG01082">
    <property type="entry name" value="B12-binding_domain_containing"/>
    <property type="match status" value="1"/>
</dbReference>
<dbReference type="SMART" id="SM00729">
    <property type="entry name" value="Elp3"/>
    <property type="match status" value="1"/>
</dbReference>
<accession>A0A0W8FT61</accession>
<dbReference type="InterPro" id="IPR058240">
    <property type="entry name" value="rSAM_sf"/>
</dbReference>
<sequence length="595" mass="67824">MQTIHDRITLEIARGCTRGCRFCQAGMLWRPYRERNASLLMEMAEKMLQETGHEEISLLSLSSGDYSCIEPLIQNLMNRYHSRRVALALPSLRVESLNTTLMEEIKRTRKTSFTLAPEAGTDKMRLIINKGNTSEDLLSTVDKIFSAGWKSIKLYFMLGLPNETKEDWEGIVNLGYEALRAANNRGQVTISLSTFVPKPHTPFQWQRQISLEETYERQDFIRKRIKNRNLSVKWHDAKMSLLEGIFSRGNESAGVLLEAAFRKGCRFDGWTEILRFDLWQEAITETGFKPEDFTRERKIDERLPWDNIDCGVTREFLLEEKQKSENQTVTEDCRFSDCQNCGVCDFSTTKNIFAAKDEIKTVPPSSPVSDIAIGTEKKYRLTFSKIGHSRFLSHLELSQALVRALRRSSLTIAYSFGYHPHPKISFATATAVGMGSRQEYADITAQEYLSDLNLLKSEINSALPEGIEILEISKLSAEEKAIAQMLKGFEYELYLPDTIDSSRLKAMEENIKSFLEASEFKIQKISKGKTVIKDIRPFVQSLILDIAGKKIFFAVPHIQEGSARPADIIAHVLKSDTDESQKIRVVRTKSLLHQS</sequence>
<dbReference type="GO" id="GO:0003824">
    <property type="term" value="F:catalytic activity"/>
    <property type="evidence" value="ECO:0007669"/>
    <property type="project" value="InterPro"/>
</dbReference>
<dbReference type="Pfam" id="PF10105">
    <property type="entry name" value="DUF2344"/>
    <property type="match status" value="1"/>
</dbReference>
<dbReference type="Gene3D" id="3.80.30.20">
    <property type="entry name" value="tm_1862 like domain"/>
    <property type="match status" value="1"/>
</dbReference>
<comment type="caution">
    <text evidence="2">The sequence shown here is derived from an EMBL/GenBank/DDBJ whole genome shotgun (WGS) entry which is preliminary data.</text>
</comment>
<organism evidence="2">
    <name type="scientific">hydrocarbon metagenome</name>
    <dbReference type="NCBI Taxonomy" id="938273"/>
    <lineage>
        <taxon>unclassified sequences</taxon>
        <taxon>metagenomes</taxon>
        <taxon>ecological metagenomes</taxon>
    </lineage>
</organism>
<feature type="domain" description="Radical SAM core" evidence="1">
    <location>
        <begin position="2"/>
        <end position="231"/>
    </location>
</feature>
<dbReference type="InterPro" id="IPR023404">
    <property type="entry name" value="rSAM_horseshoe"/>
</dbReference>
<dbReference type="EMBL" id="LNQE01000871">
    <property type="protein sequence ID" value="KUG23985.1"/>
    <property type="molecule type" value="Genomic_DNA"/>
</dbReference>
<name>A0A0W8FT61_9ZZZZ</name>
<dbReference type="PROSITE" id="PS51918">
    <property type="entry name" value="RADICAL_SAM"/>
    <property type="match status" value="1"/>
</dbReference>
<dbReference type="SUPFAM" id="SSF102114">
    <property type="entry name" value="Radical SAM enzymes"/>
    <property type="match status" value="1"/>
</dbReference>
<dbReference type="AlphaFoldDB" id="A0A0W8FT61"/>
<dbReference type="PANTHER" id="PTHR42731">
    <property type="entry name" value="SLL1084 PROTEIN"/>
    <property type="match status" value="1"/>
</dbReference>
<reference evidence="2" key="1">
    <citation type="journal article" date="2015" name="Proc. Natl. Acad. Sci. U.S.A.">
        <title>Networks of energetic and metabolic interactions define dynamics in microbial communities.</title>
        <authorList>
            <person name="Embree M."/>
            <person name="Liu J.K."/>
            <person name="Al-Bassam M.M."/>
            <person name="Zengler K."/>
        </authorList>
    </citation>
    <scope>NUCLEOTIDE SEQUENCE</scope>
</reference>
<dbReference type="SFLD" id="SFLDS00029">
    <property type="entry name" value="Radical_SAM"/>
    <property type="match status" value="1"/>
</dbReference>